<name>A0A9P6STQ6_9FUNG</name>
<dbReference type="OrthoDB" id="2444617at2759"/>
<sequence length="1160" mass="132960">MTTSSDEHFTQAFLSRSTDEAIKIIARRDLKSGDHIVLWSDILSVFKNADYIMRGEFLVPFLTDENFDQVFPLRIAYHSEDVLDVVIADNEQVHSTREATELTKGSVPSRESKHHDNRSFVKLPTTGIAPTPTPATSAVADINTDNQSIDIYSAAMPEDYQSILLTYTQQNSSSLQALVSGQASIQQSMTGLQAEIDKNKEFREQLVQMKKEMDEKQDLILHMQQQALERLTIIQSQVQALLTQTYELHEYPIPRLFIVLPKEPGFRNKLIPAISESYRLYFLCECGSHTMAENSNTPPEIHLAIHEGYDLDKPAEFFKNYGSYVLSLMYMVKYGITAVGHAVPPLASLRILDGLDTAGEQLKFLEKNIALHDFHNTECVALAKFDNMALEGADLRRLESYLQVKDQKQVLGNLYRIVTAEGHVKWVCLDHYRINYRESTIQQLREVVELNHGRFVEEIGRIEIKIGSNILVKQFYDAVIRAHGIQELDITLEWDATTDDVQALADAVSKANVIHLMVNGTYFKGATFYFFVNRGRRLDPILHLASKRRVRSLHLYGFDDFFSRVGKDALASAEQFRVFTMNLELPSEEKATQSYTEFLECCPPLTGLQLKLNRQYSIAKVIQDVFRKLHRLESLEIDYKKSFANVVIMKGNIHAITLIMEWLSDLKPDDLRSLLESRFTRLNLEYTPLEGDEDRIDDALRHIPVLSRLQIRFQDGRRLTIINTLGMTLQDLEKMASSDTLRGVESFLIDCGKHSLNANVSQGKIKDMVMTIKRLRDLTPDGLEYLQQSQITHLTIEYTPQEGDENLLTGILRHSPNLTHLQIGCKEERFLAITNLIISTRATIVQERISSYMKTIEVMEEKLTPFDIFGACDNDRTYMQSVLTFNEDSSSFDMRTWIRLRNDMHITDDNAVNDFIRQYGWSIVFFDEYRTKNDTFAAILDDIPTQRDTQLESLIFHTGKFTADGINCLDNIIMRSPNFRELGLYMYILYESDFEKAKSLVKRYGSMLFVLRIASVSLEKWLPRIVSSFPTRNFFPKLVTLDLQSKGRYNLRVPWIVAMVSAPPQVTSSPSPPQSRAQRRSQSTGSWTALRKIVLRNVKLQPEEWETVIGSIDFSELQYLVLSLSNISVEHFRLLVDRIPSNNTSKVPLKTLDIRALQRS</sequence>
<dbReference type="EMBL" id="JAAAHW010000535">
    <property type="protein sequence ID" value="KAG0001393.1"/>
    <property type="molecule type" value="Genomic_DNA"/>
</dbReference>
<organism evidence="3 4">
    <name type="scientific">Modicella reniformis</name>
    <dbReference type="NCBI Taxonomy" id="1440133"/>
    <lineage>
        <taxon>Eukaryota</taxon>
        <taxon>Fungi</taxon>
        <taxon>Fungi incertae sedis</taxon>
        <taxon>Mucoromycota</taxon>
        <taxon>Mortierellomycotina</taxon>
        <taxon>Mortierellomycetes</taxon>
        <taxon>Mortierellales</taxon>
        <taxon>Mortierellaceae</taxon>
        <taxon>Modicella</taxon>
    </lineage>
</organism>
<dbReference type="AlphaFoldDB" id="A0A9P6STQ6"/>
<evidence type="ECO:0000313" key="4">
    <source>
        <dbReference type="Proteomes" id="UP000749646"/>
    </source>
</evidence>
<reference evidence="3" key="1">
    <citation type="journal article" date="2020" name="Fungal Divers.">
        <title>Resolving the Mortierellaceae phylogeny through synthesis of multi-gene phylogenetics and phylogenomics.</title>
        <authorList>
            <person name="Vandepol N."/>
            <person name="Liber J."/>
            <person name="Desiro A."/>
            <person name="Na H."/>
            <person name="Kennedy M."/>
            <person name="Barry K."/>
            <person name="Grigoriev I.V."/>
            <person name="Miller A.N."/>
            <person name="O'Donnell K."/>
            <person name="Stajich J.E."/>
            <person name="Bonito G."/>
        </authorList>
    </citation>
    <scope>NUCLEOTIDE SEQUENCE</scope>
    <source>
        <strain evidence="3">MES-2147</strain>
    </source>
</reference>
<dbReference type="Gene3D" id="3.80.10.10">
    <property type="entry name" value="Ribonuclease Inhibitor"/>
    <property type="match status" value="2"/>
</dbReference>
<keyword evidence="4" id="KW-1185">Reference proteome</keyword>
<evidence type="ECO:0000313" key="3">
    <source>
        <dbReference type="EMBL" id="KAG0001393.1"/>
    </source>
</evidence>
<feature type="region of interest" description="Disordered" evidence="2">
    <location>
        <begin position="97"/>
        <end position="116"/>
    </location>
</feature>
<dbReference type="Proteomes" id="UP000749646">
    <property type="component" value="Unassembled WGS sequence"/>
</dbReference>
<feature type="coiled-coil region" evidence="1">
    <location>
        <begin position="192"/>
        <end position="226"/>
    </location>
</feature>
<accession>A0A9P6STQ6</accession>
<dbReference type="InterPro" id="IPR032675">
    <property type="entry name" value="LRR_dom_sf"/>
</dbReference>
<comment type="caution">
    <text evidence="3">The sequence shown here is derived from an EMBL/GenBank/DDBJ whole genome shotgun (WGS) entry which is preliminary data.</text>
</comment>
<dbReference type="SUPFAM" id="SSF52047">
    <property type="entry name" value="RNI-like"/>
    <property type="match status" value="1"/>
</dbReference>
<keyword evidence="1" id="KW-0175">Coiled coil</keyword>
<evidence type="ECO:0000256" key="2">
    <source>
        <dbReference type="SAM" id="MobiDB-lite"/>
    </source>
</evidence>
<proteinExistence type="predicted"/>
<protein>
    <submittedName>
        <fullName evidence="3">Uncharacterized protein</fullName>
    </submittedName>
</protein>
<evidence type="ECO:0000256" key="1">
    <source>
        <dbReference type="SAM" id="Coils"/>
    </source>
</evidence>
<gene>
    <name evidence="3" type="ORF">BGZ65_003534</name>
</gene>